<feature type="compositionally biased region" description="Low complexity" evidence="1">
    <location>
        <begin position="10"/>
        <end position="40"/>
    </location>
</feature>
<feature type="compositionally biased region" description="Polar residues" evidence="1">
    <location>
        <begin position="52"/>
        <end position="68"/>
    </location>
</feature>
<evidence type="ECO:0000313" key="2">
    <source>
        <dbReference type="EMBL" id="KAJ8494965.1"/>
    </source>
</evidence>
<accession>A0AAD7XEC4</accession>
<evidence type="ECO:0000313" key="3">
    <source>
        <dbReference type="Proteomes" id="UP001215151"/>
    </source>
</evidence>
<dbReference type="AlphaFoldDB" id="A0AAD7XEC4"/>
<organism evidence="2 3">
    <name type="scientific">Trametes cubensis</name>
    <dbReference type="NCBI Taxonomy" id="1111947"/>
    <lineage>
        <taxon>Eukaryota</taxon>
        <taxon>Fungi</taxon>
        <taxon>Dikarya</taxon>
        <taxon>Basidiomycota</taxon>
        <taxon>Agaricomycotina</taxon>
        <taxon>Agaricomycetes</taxon>
        <taxon>Polyporales</taxon>
        <taxon>Polyporaceae</taxon>
        <taxon>Trametes</taxon>
    </lineage>
</organism>
<comment type="caution">
    <text evidence="2">The sequence shown here is derived from an EMBL/GenBank/DDBJ whole genome shotgun (WGS) entry which is preliminary data.</text>
</comment>
<dbReference type="Proteomes" id="UP001215151">
    <property type="component" value="Unassembled WGS sequence"/>
</dbReference>
<keyword evidence="3" id="KW-1185">Reference proteome</keyword>
<protein>
    <submittedName>
        <fullName evidence="2">Uncharacterized protein</fullName>
    </submittedName>
</protein>
<feature type="compositionally biased region" description="Basic and acidic residues" evidence="1">
    <location>
        <begin position="359"/>
        <end position="382"/>
    </location>
</feature>
<feature type="compositionally biased region" description="Polar residues" evidence="1">
    <location>
        <begin position="495"/>
        <end position="507"/>
    </location>
</feature>
<feature type="region of interest" description="Disordered" evidence="1">
    <location>
        <begin position="164"/>
        <end position="216"/>
    </location>
</feature>
<name>A0AAD7XEC4_9APHY</name>
<evidence type="ECO:0000256" key="1">
    <source>
        <dbReference type="SAM" id="MobiDB-lite"/>
    </source>
</evidence>
<sequence>MTLGPPPSAAGPSGNTPPSHGADNATSTTQNAQAAAAPTNVPQPAPSAPGPSISTGPYTSQFSVQPQPASRPYYANPATNAYANSYPAATSHASPQQAPQHSAPGGHYPPHANYYSQHPHTQGAPQVQGSAYPYYNYSQNAWANAWNTGTYQYGASGSYSYPYTQTRPAPQQPVSNASAPAQHPPQKQTAPEPPPKRKIPTPTPSPPPSPPPEYHKDWDAVIKSFLSSIGFTQALRGFEADMVILNPEYERKKVPGALGDLMKGLLRLAESKSESESAAIQGRPLDERKLDYVHLADGNKPRSQTSITKDISRFLAQNRARNDASNRNEFLLSLAEKRRRLNASGDSAPAEPVPSCARTDAKTQNRDLQMKYDIAKNEDGPLRRTLKSGAPAHANGATSASTDNLHGPIANGEVPSAERYPALDERLQNIEKHLAVRYVPSPPRSLLDRLKFLEEHIIHLEKEYPPWAALHFNQPRRGWPPPPRPTPIIVPSHLTASTDPRPIQQTASDTQVSATTPTTSTALASGSEAPEGTAKGKAKPGRNTKSSLHRAVMERLEVQKAINDFAGGDGG</sequence>
<feature type="compositionally biased region" description="Polar residues" evidence="1">
    <location>
        <begin position="114"/>
        <end position="127"/>
    </location>
</feature>
<feature type="region of interest" description="Disordered" evidence="1">
    <location>
        <begin position="495"/>
        <end position="548"/>
    </location>
</feature>
<proteinExistence type="predicted"/>
<dbReference type="PANTHER" id="PTHR48125">
    <property type="entry name" value="LP07818P1"/>
    <property type="match status" value="1"/>
</dbReference>
<feature type="compositionally biased region" description="Polar residues" evidence="1">
    <location>
        <begin position="164"/>
        <end position="179"/>
    </location>
</feature>
<feature type="region of interest" description="Disordered" evidence="1">
    <location>
        <begin position="1"/>
        <end position="127"/>
    </location>
</feature>
<feature type="region of interest" description="Disordered" evidence="1">
    <location>
        <begin position="342"/>
        <end position="416"/>
    </location>
</feature>
<feature type="compositionally biased region" description="Low complexity" evidence="1">
    <location>
        <begin position="72"/>
        <end position="91"/>
    </location>
</feature>
<feature type="compositionally biased region" description="Pro residues" evidence="1">
    <location>
        <begin position="201"/>
        <end position="212"/>
    </location>
</feature>
<gene>
    <name evidence="2" type="ORF">ONZ51_g1986</name>
</gene>
<dbReference type="PANTHER" id="PTHR48125:SF10">
    <property type="entry name" value="OS12G0136300 PROTEIN"/>
    <property type="match status" value="1"/>
</dbReference>
<feature type="compositionally biased region" description="Low complexity" evidence="1">
    <location>
        <begin position="508"/>
        <end position="527"/>
    </location>
</feature>
<reference evidence="2" key="1">
    <citation type="submission" date="2022-11" db="EMBL/GenBank/DDBJ databases">
        <title>Genome Sequence of Cubamyces cubensis.</title>
        <authorList>
            <person name="Buettner E."/>
        </authorList>
    </citation>
    <scope>NUCLEOTIDE SEQUENCE</scope>
    <source>
        <strain evidence="2">MPL-01</strain>
    </source>
</reference>
<dbReference type="EMBL" id="JAPEVG010000029">
    <property type="protein sequence ID" value="KAJ8494965.1"/>
    <property type="molecule type" value="Genomic_DNA"/>
</dbReference>